<dbReference type="CDD" id="cd01276">
    <property type="entry name" value="PKCI_related"/>
    <property type="match status" value="1"/>
</dbReference>
<feature type="short sequence motif" description="Histidine triad motif" evidence="2 3">
    <location>
        <begin position="140"/>
        <end position="144"/>
    </location>
</feature>
<evidence type="ECO:0000313" key="5">
    <source>
        <dbReference type="EMBL" id="KAL0108390.1"/>
    </source>
</evidence>
<dbReference type="InterPro" id="IPR036265">
    <property type="entry name" value="HIT-like_sf"/>
</dbReference>
<dbReference type="InterPro" id="IPR001310">
    <property type="entry name" value="Histidine_triad_HIT"/>
</dbReference>
<keyword evidence="6" id="KW-1185">Reference proteome</keyword>
<dbReference type="FunFam" id="3.30.428.10:FF:000005">
    <property type="entry name" value="Histidine triad nucleotide-binding protein 1"/>
    <property type="match status" value="1"/>
</dbReference>
<dbReference type="AlphaFoldDB" id="A0AAW2F2C1"/>
<proteinExistence type="predicted"/>
<dbReference type="InterPro" id="IPR011146">
    <property type="entry name" value="HIT-like"/>
</dbReference>
<evidence type="ECO:0000256" key="2">
    <source>
        <dbReference type="PIRSR" id="PIRSR601310-3"/>
    </source>
</evidence>
<dbReference type="SUPFAM" id="SSF54197">
    <property type="entry name" value="HIT-like"/>
    <property type="match status" value="1"/>
</dbReference>
<protein>
    <recommendedName>
        <fullName evidence="4">HIT domain-containing protein</fullName>
    </recommendedName>
</protein>
<evidence type="ECO:0000313" key="6">
    <source>
        <dbReference type="Proteomes" id="UP001430953"/>
    </source>
</evidence>
<evidence type="ECO:0000259" key="4">
    <source>
        <dbReference type="PROSITE" id="PS51084"/>
    </source>
</evidence>
<dbReference type="GO" id="GO:0003824">
    <property type="term" value="F:catalytic activity"/>
    <property type="evidence" value="ECO:0007669"/>
    <property type="project" value="InterPro"/>
</dbReference>
<gene>
    <name evidence="5" type="ORF">PUN28_015140</name>
</gene>
<organism evidence="5 6">
    <name type="scientific">Cardiocondyla obscurior</name>
    <dbReference type="NCBI Taxonomy" id="286306"/>
    <lineage>
        <taxon>Eukaryota</taxon>
        <taxon>Metazoa</taxon>
        <taxon>Ecdysozoa</taxon>
        <taxon>Arthropoda</taxon>
        <taxon>Hexapoda</taxon>
        <taxon>Insecta</taxon>
        <taxon>Pterygota</taxon>
        <taxon>Neoptera</taxon>
        <taxon>Endopterygota</taxon>
        <taxon>Hymenoptera</taxon>
        <taxon>Apocrita</taxon>
        <taxon>Aculeata</taxon>
        <taxon>Formicoidea</taxon>
        <taxon>Formicidae</taxon>
        <taxon>Myrmicinae</taxon>
        <taxon>Cardiocondyla</taxon>
    </lineage>
</organism>
<dbReference type="Proteomes" id="UP001430953">
    <property type="component" value="Unassembled WGS sequence"/>
</dbReference>
<name>A0AAW2F2C1_9HYME</name>
<dbReference type="Gene3D" id="3.30.428.10">
    <property type="entry name" value="HIT-like"/>
    <property type="match status" value="1"/>
</dbReference>
<dbReference type="Pfam" id="PF01230">
    <property type="entry name" value="HIT"/>
    <property type="match status" value="1"/>
</dbReference>
<comment type="caution">
    <text evidence="5">The sequence shown here is derived from an EMBL/GenBank/DDBJ whole genome shotgun (WGS) entry which is preliminary data.</text>
</comment>
<dbReference type="PRINTS" id="PR00332">
    <property type="entry name" value="HISTRIAD"/>
</dbReference>
<feature type="domain" description="HIT" evidence="4">
    <location>
        <begin position="48"/>
        <end position="156"/>
    </location>
</feature>
<accession>A0AAW2F2C1</accession>
<evidence type="ECO:0000256" key="1">
    <source>
        <dbReference type="PIRSR" id="PIRSR601310-1"/>
    </source>
</evidence>
<feature type="active site" description="Tele-AMP-histidine intermediate" evidence="1">
    <location>
        <position position="142"/>
    </location>
</feature>
<dbReference type="InterPro" id="IPR019808">
    <property type="entry name" value="Histidine_triad_CS"/>
</dbReference>
<evidence type="ECO:0000256" key="3">
    <source>
        <dbReference type="PROSITE-ProRule" id="PRU00464"/>
    </source>
</evidence>
<reference evidence="5 6" key="1">
    <citation type="submission" date="2023-03" db="EMBL/GenBank/DDBJ databases">
        <title>High recombination rates correlate with genetic variation in Cardiocondyla obscurior ants.</title>
        <authorList>
            <person name="Errbii M."/>
        </authorList>
    </citation>
    <scope>NUCLEOTIDE SEQUENCE [LARGE SCALE GENOMIC DNA]</scope>
    <source>
        <strain evidence="5">Alpha-2009</strain>
        <tissue evidence="5">Whole body</tissue>
    </source>
</reference>
<dbReference type="PROSITE" id="PS00892">
    <property type="entry name" value="HIT_1"/>
    <property type="match status" value="1"/>
</dbReference>
<dbReference type="EMBL" id="JADYXP020000016">
    <property type="protein sequence ID" value="KAL0108390.1"/>
    <property type="molecule type" value="Genomic_DNA"/>
</dbReference>
<dbReference type="PROSITE" id="PS51084">
    <property type="entry name" value="HIT_2"/>
    <property type="match status" value="1"/>
</dbReference>
<sequence>MRLLSNFTAHVCKHLTVRGSLPVYSGSRRKMASEVEKAQTAAEESDTIFGKILRKEIPCNFIYEDNQCVAFDDINPQAPVHFLVIPRKAISQLSKAQDDDEPLLGHLVNVAHKVAKQKGLTDGFRLVVNDGKHGAQSVYHLHIHILGGRQLQWPPG</sequence>
<dbReference type="PANTHER" id="PTHR23089">
    <property type="entry name" value="HISTIDINE TRIAD HIT PROTEIN"/>
    <property type="match status" value="1"/>
</dbReference>